<keyword evidence="3" id="KW-1185">Reference proteome</keyword>
<evidence type="ECO:0000256" key="1">
    <source>
        <dbReference type="SAM" id="MobiDB-lite"/>
    </source>
</evidence>
<organism evidence="2 3">
    <name type="scientific">Nesidiocoris tenuis</name>
    <dbReference type="NCBI Taxonomy" id="355587"/>
    <lineage>
        <taxon>Eukaryota</taxon>
        <taxon>Metazoa</taxon>
        <taxon>Ecdysozoa</taxon>
        <taxon>Arthropoda</taxon>
        <taxon>Hexapoda</taxon>
        <taxon>Insecta</taxon>
        <taxon>Pterygota</taxon>
        <taxon>Neoptera</taxon>
        <taxon>Paraneoptera</taxon>
        <taxon>Hemiptera</taxon>
        <taxon>Heteroptera</taxon>
        <taxon>Panheteroptera</taxon>
        <taxon>Cimicomorpha</taxon>
        <taxon>Miridae</taxon>
        <taxon>Dicyphina</taxon>
        <taxon>Nesidiocoris</taxon>
    </lineage>
</organism>
<feature type="region of interest" description="Disordered" evidence="1">
    <location>
        <begin position="25"/>
        <end position="61"/>
    </location>
</feature>
<protein>
    <submittedName>
        <fullName evidence="2">Uncharacterized protein</fullName>
    </submittedName>
</protein>
<proteinExistence type="predicted"/>
<feature type="non-terminal residue" evidence="2">
    <location>
        <position position="61"/>
    </location>
</feature>
<accession>A0A6H5HPR8</accession>
<dbReference type="Proteomes" id="UP000479000">
    <property type="component" value="Unassembled WGS sequence"/>
</dbReference>
<sequence length="61" mass="6381">MEVKIEIFSPGEISPKSGLSVTILELTPTSDGGGDSNAPGGDRPRRDSNGSDAYAPNNEYI</sequence>
<reference evidence="2 3" key="1">
    <citation type="submission" date="2020-02" db="EMBL/GenBank/DDBJ databases">
        <authorList>
            <person name="Ferguson B K."/>
        </authorList>
    </citation>
    <scope>NUCLEOTIDE SEQUENCE [LARGE SCALE GENOMIC DNA]</scope>
</reference>
<dbReference type="OrthoDB" id="8879391at2759"/>
<name>A0A6H5HPR8_9HEMI</name>
<gene>
    <name evidence="2" type="ORF">NTEN_LOCUS22657</name>
</gene>
<evidence type="ECO:0000313" key="3">
    <source>
        <dbReference type="Proteomes" id="UP000479000"/>
    </source>
</evidence>
<dbReference type="AlphaFoldDB" id="A0A6H5HPR8"/>
<dbReference type="EMBL" id="CADCXU010033584">
    <property type="protein sequence ID" value="CAB0018945.1"/>
    <property type="molecule type" value="Genomic_DNA"/>
</dbReference>
<evidence type="ECO:0000313" key="2">
    <source>
        <dbReference type="EMBL" id="CAB0018945.1"/>
    </source>
</evidence>